<feature type="compositionally biased region" description="Polar residues" evidence="10">
    <location>
        <begin position="731"/>
        <end position="748"/>
    </location>
</feature>
<feature type="compositionally biased region" description="Basic and acidic residues" evidence="10">
    <location>
        <begin position="1248"/>
        <end position="1263"/>
    </location>
</feature>
<keyword evidence="5" id="KW-0010">Activator</keyword>
<gene>
    <name evidence="12" type="primary">MED26</name>
</gene>
<dbReference type="SUPFAM" id="SSF47676">
    <property type="entry name" value="Conserved domain common to transcription factors TFIIS, elongin A, CRSP70"/>
    <property type="match status" value="1"/>
</dbReference>
<keyword evidence="7 9" id="KW-0539">Nucleus</keyword>
<dbReference type="GO" id="GO:0003712">
    <property type="term" value="F:transcription coregulator activity"/>
    <property type="evidence" value="ECO:0007669"/>
    <property type="project" value="TreeGrafter"/>
</dbReference>
<dbReference type="OrthoDB" id="550309at2759"/>
<dbReference type="SMART" id="SM00509">
    <property type="entry name" value="TFS2N"/>
    <property type="match status" value="1"/>
</dbReference>
<evidence type="ECO:0000256" key="6">
    <source>
        <dbReference type="ARBA" id="ARBA00023163"/>
    </source>
</evidence>
<feature type="compositionally biased region" description="Polar residues" evidence="10">
    <location>
        <begin position="705"/>
        <end position="714"/>
    </location>
</feature>
<protein>
    <recommendedName>
        <fullName evidence="3">Mediator of RNA polymerase II transcription subunit 26</fullName>
    </recommendedName>
    <alternativeName>
        <fullName evidence="8">Mediator complex subunit 26</fullName>
    </alternativeName>
</protein>
<evidence type="ECO:0000256" key="4">
    <source>
        <dbReference type="ARBA" id="ARBA00023015"/>
    </source>
</evidence>
<evidence type="ECO:0000256" key="2">
    <source>
        <dbReference type="ARBA" id="ARBA00009681"/>
    </source>
</evidence>
<evidence type="ECO:0000256" key="1">
    <source>
        <dbReference type="ARBA" id="ARBA00004123"/>
    </source>
</evidence>
<feature type="domain" description="TFIIS N-terminal" evidence="11">
    <location>
        <begin position="8"/>
        <end position="85"/>
    </location>
</feature>
<feature type="region of interest" description="Disordered" evidence="10">
    <location>
        <begin position="849"/>
        <end position="875"/>
    </location>
</feature>
<feature type="compositionally biased region" description="Polar residues" evidence="10">
    <location>
        <begin position="849"/>
        <end position="865"/>
    </location>
</feature>
<accession>W8C0C2</accession>
<keyword evidence="4" id="KW-0805">Transcription regulation</keyword>
<evidence type="ECO:0000256" key="7">
    <source>
        <dbReference type="ARBA" id="ARBA00023242"/>
    </source>
</evidence>
<dbReference type="GO" id="GO:0010628">
    <property type="term" value="P:positive regulation of gene expression"/>
    <property type="evidence" value="ECO:0007669"/>
    <property type="project" value="TreeGrafter"/>
</dbReference>
<evidence type="ECO:0000259" key="11">
    <source>
        <dbReference type="PROSITE" id="PS51319"/>
    </source>
</evidence>
<feature type="region of interest" description="Disordered" evidence="10">
    <location>
        <begin position="472"/>
        <end position="504"/>
    </location>
</feature>
<reference evidence="12" key="2">
    <citation type="journal article" date="2014" name="BMC Genomics">
        <title>A genomic perspective to assessing quality of mass-reared SIT flies used in Mediterranean fruit fly (Ceratitis capitata) eradication in California.</title>
        <authorList>
            <person name="Calla B."/>
            <person name="Hall B."/>
            <person name="Hou S."/>
            <person name="Geib S.M."/>
        </authorList>
    </citation>
    <scope>NUCLEOTIDE SEQUENCE</scope>
</reference>
<feature type="compositionally biased region" description="Low complexity" evidence="10">
    <location>
        <begin position="109"/>
        <end position="129"/>
    </location>
</feature>
<dbReference type="InterPro" id="IPR017923">
    <property type="entry name" value="TFIIS_N"/>
</dbReference>
<comment type="similarity">
    <text evidence="2">Belongs to the Mediator complex subunit 26 family.</text>
</comment>
<evidence type="ECO:0000256" key="9">
    <source>
        <dbReference type="PROSITE-ProRule" id="PRU00649"/>
    </source>
</evidence>
<dbReference type="Gene3D" id="1.20.930.10">
    <property type="entry name" value="Conserved domain common to transcription factors TFIIS, elongin A, CRSP70"/>
    <property type="match status" value="1"/>
</dbReference>
<dbReference type="InterPro" id="IPR003617">
    <property type="entry name" value="TFIIS/CRSP70_N_sub"/>
</dbReference>
<dbReference type="PANTHER" id="PTHR15201:SF1">
    <property type="entry name" value="MEDIATOR OF RNA POLYMERASE II TRANSCRIPTION SUBUNIT 26"/>
    <property type="match status" value="1"/>
</dbReference>
<dbReference type="Pfam" id="PF08711">
    <property type="entry name" value="Med26"/>
    <property type="match status" value="1"/>
</dbReference>
<feature type="region of interest" description="Disordered" evidence="10">
    <location>
        <begin position="695"/>
        <end position="748"/>
    </location>
</feature>
<dbReference type="GO" id="GO:0006357">
    <property type="term" value="P:regulation of transcription by RNA polymerase II"/>
    <property type="evidence" value="ECO:0007669"/>
    <property type="project" value="InterPro"/>
</dbReference>
<evidence type="ECO:0000256" key="5">
    <source>
        <dbReference type="ARBA" id="ARBA00023159"/>
    </source>
</evidence>
<evidence type="ECO:0000256" key="8">
    <source>
        <dbReference type="ARBA" id="ARBA00031968"/>
    </source>
</evidence>
<dbReference type="GO" id="GO:0016592">
    <property type="term" value="C:mediator complex"/>
    <property type="evidence" value="ECO:0007669"/>
    <property type="project" value="InterPro"/>
</dbReference>
<sequence length="2074" mass="230917">MNTKNIHELTSHLCQALDQNYDVVNMGAVMLVISTLEGTTITKEQLETTRLAKFINHLRRRTKDDHLARRAKSLLKKWREMVGIQQQPQVIDTTPINLSAALPSGSGYSTSLSQQQRFRSQSISPSASSIHFEQHHSNSNSSQTIPASTILSEHIQHATSVSTHSLTPIAESANPVTHYNKKRFGTCQNQNETHIISKQPTSFENVLIGFGVTDNNLSITSDSSRFCSKLSQSAQQHVIPSDNTGAFIIDQSSNSNSQMSLILPSSNRPPVLAPIVIDIQDSNSGSDLSASVLNATLNSKMPLCDPGRAQNVSLASSLSIPGLQSQFPSKSKKIKKEKKRKDKSQYSVHETEVTSNAKDTTVLVDETSSNQNCRLLSEENSDKYSPFVNDEKSRLAYPEILSLLDNSSMSSMFPPESSPNPVDEQSKVNLSANDSLRTTFNLSLSDLSFAGKFKQGAALFPTSNELTGYKSHRPASIQTGPTHSKFTPFRGARSNSNDSNSQVSQPDLIEVISSDKMQGFQTQAKQGTLNLQYKTASTSSMSQQPVAATVTTAQQTKSIIQIETSGPGISRVCVAPEQKIPRKRGRKKGSKGVDSIIAKETSLSSQILMTTLGTGGKKVKTTKELYVEMQNRKLGITSTLSSPTLIGLQAQQQLQVSRPTSSCSEPSLQSPHIFDLCSPNASMSTVAARSTQENCLINPNAGDGESTSETGTSDPSRDSSRIFKQPKRSLSIDSNSNSPQFPSMKASYNSIPSIDHQIADIEKQLHEVMSNLPIVPDIAGIELKCSTEKVPCTCKVIELFPPSNDVEVSVQEEQSEMQTEVTDGKNYMQNVSTDQIAEKFDKLQTATENINVPKETGSNQVSTSPSLPPPDRPNLKKSIFDFDFEDDEDPLHTLKAEAAATKQREKEPSNSIEVIDVLEINALNVHQIEQQQHQPLEFKISIAPVLTQFMKETPMTKFPTYEVEEDAQCIAKQRFHLQTQKITKFHIDALHNCFIPNVNGNWDDTNNRLAQSNVLGVFTGAGDVENEYAVTDGYSVVPKYGSLVMERICKDLSHIQFSENFKPTEDASTGAKHLYILPFLGVARSVLTKVVKRKRHSHKICHKTEVTAFSACVYDKKARAASKIKANREFEHYKTDKGNFEFGLQIRDNQISTVQQGSMFHLGKTLDIEADSVVNKNINSATLKDITIDVIDHGSRIFLTQPNELSGEAGQNLLAIADHLDYGSKLTSLSQNNTITDSNNAGFQNNVEDLHRSSNPETDEKKSGYGCKSISSLFPVKLLSEFNEKNTTQVEKLDENASSRQSSSCSSSSLRQAQNSINLKLKRQLHEQKLLDISGEGNHLRQKNSLWFPLNKLNEENKQPKVKRIKIAVNRNIATEMQILAGSSNISMVENNNEKCIDNDKFHEENEHTSKGFVGHENVESVNSVGSRISICNKLNERSTDDVRINCRENCNDNQEVDYGENDVNADVVFDEYEDSEDYSSDYHEFVTRNISVPSTGSNHIVLTIKKTPSKTKSPSKSFSAMSPVIASNITSSSQAAGIATVISKTSCAPNLNYANKDMLVVSKTEAGETKANTTTAESLEEIKEVKRNHSQSDIWDNHANISSTSFLQNVETISRIQSLPSGQHENFISTSYRHLKLPKYKKYLKPNKRHRGKNIENGNGKFSHVKLHHELFFPHELVISDCYGSKRNILNFSSCSSSCGEHSEYEENEEYVGMNHISEEDFNDRTFSEAVVNSETDNINICGIQQHWDSDLSTSPCSTYSTCSTCDSKSNNYVQTESYNYKGCFDRIVQSSDYSLDTNEEISHTLADDNIAKSINEELPLENNGLLHSFNNIYTKVDKLEAKTTDTTIQNDNIVAFMAGSHMICDNKTVDPATVDAEKQQEQMRRNKNCDDYNNIYNNNKNSNNINLIRYYINEPSLITQVNRNEQSDIHNEDDQHEKESHLDVVNVFNANTDADFFDTSLNIDNYDKNTNTSNVDRTLFMEHSAKADQITNSSYTNRSEKLTQSSFFKSHCVHMLSHKENRTGLRAVDVDVNDDDGNNCARIQQFKEWHQVLQLRSYNEELLTVLPYVVLD</sequence>
<evidence type="ECO:0000256" key="10">
    <source>
        <dbReference type="SAM" id="MobiDB-lite"/>
    </source>
</evidence>
<reference evidence="12" key="1">
    <citation type="submission" date="2013-07" db="EMBL/GenBank/DDBJ databases">
        <authorList>
            <person name="Geib S."/>
        </authorList>
    </citation>
    <scope>NUCLEOTIDE SEQUENCE</scope>
</reference>
<keyword evidence="6" id="KW-0804">Transcription</keyword>
<feature type="compositionally biased region" description="Basic residues" evidence="10">
    <location>
        <begin position="330"/>
        <end position="342"/>
    </location>
</feature>
<proteinExistence type="evidence at transcript level"/>
<dbReference type="PANTHER" id="PTHR15201">
    <property type="entry name" value="CRSP70"/>
    <property type="match status" value="1"/>
</dbReference>
<evidence type="ECO:0000313" key="12">
    <source>
        <dbReference type="EMBL" id="JAC02459.1"/>
    </source>
</evidence>
<evidence type="ECO:0000256" key="3">
    <source>
        <dbReference type="ARBA" id="ARBA00019686"/>
    </source>
</evidence>
<dbReference type="InterPro" id="IPR035441">
    <property type="entry name" value="TFIIS/LEDGF_dom_sf"/>
</dbReference>
<dbReference type="EMBL" id="GAMC01004097">
    <property type="protein sequence ID" value="JAC02459.1"/>
    <property type="molecule type" value="mRNA"/>
</dbReference>
<dbReference type="PROSITE" id="PS51319">
    <property type="entry name" value="TFIIS_N"/>
    <property type="match status" value="1"/>
</dbReference>
<feature type="compositionally biased region" description="Polar residues" evidence="10">
    <location>
        <begin position="1236"/>
        <end position="1247"/>
    </location>
</feature>
<organism evidence="12">
    <name type="scientific">Ceratitis capitata</name>
    <name type="common">Mediterranean fruit fly</name>
    <name type="synonym">Tephritis capitata</name>
    <dbReference type="NCBI Taxonomy" id="7213"/>
    <lineage>
        <taxon>Eukaryota</taxon>
        <taxon>Metazoa</taxon>
        <taxon>Ecdysozoa</taxon>
        <taxon>Arthropoda</taxon>
        <taxon>Hexapoda</taxon>
        <taxon>Insecta</taxon>
        <taxon>Pterygota</taxon>
        <taxon>Neoptera</taxon>
        <taxon>Endopterygota</taxon>
        <taxon>Diptera</taxon>
        <taxon>Brachycera</taxon>
        <taxon>Muscomorpha</taxon>
        <taxon>Tephritoidea</taxon>
        <taxon>Tephritidae</taxon>
        <taxon>Ceratitis</taxon>
        <taxon>Ceratitis</taxon>
    </lineage>
</organism>
<dbReference type="GO" id="GO:0070847">
    <property type="term" value="C:core mediator complex"/>
    <property type="evidence" value="ECO:0007669"/>
    <property type="project" value="TreeGrafter"/>
</dbReference>
<dbReference type="InterPro" id="IPR042376">
    <property type="entry name" value="MED26"/>
</dbReference>
<name>W8C0C2_CERCA</name>
<comment type="subcellular location">
    <subcellularLocation>
        <location evidence="1 9">Nucleus</location>
    </subcellularLocation>
</comment>
<feature type="region of interest" description="Disordered" evidence="10">
    <location>
        <begin position="326"/>
        <end position="352"/>
    </location>
</feature>
<feature type="region of interest" description="Disordered" evidence="10">
    <location>
        <begin position="107"/>
        <end position="144"/>
    </location>
</feature>
<feature type="region of interest" description="Disordered" evidence="10">
    <location>
        <begin position="1236"/>
        <end position="1264"/>
    </location>
</feature>
<feature type="compositionally biased region" description="Polar residues" evidence="10">
    <location>
        <begin position="476"/>
        <end position="485"/>
    </location>
</feature>